<sequence length="771" mass="88976">MDTTHFLRFLKSGLPWLFALVILAPACNVTKYIPEDELLYTGAELKIIQETPDKGIGKIREELQGLLRPKPNSKILGQYLGLWSHFKMQKEHPGFINRFIYNKIGEEPVYLSQVQPEKTEKLILNRLDNNGFFYAEAISTFRRKEKKGHIRYEVQLPTPYVLNTYQYVRDSLPIDKHLRELLKSSEIKPGKRFALDQLKAERERLNTELKNRGFYSFNPDFLIFEADTNQYETREFDLFLRLKESVPEEGILPYQIRSIEVYPNYSLDKYGEETDTTRIEGVEFIQNGLSFKPELLRQYILIEKDGLFNAQQSRLTSNRLSGIGNFRFVNIRYTKVGDSTDVRKGFLDAKIFLSPLDKRSVRAELQGVSKSNNFAGPALLLSYRNRNLFYGGETFSLTGKLAYESQIAAGDRDGLSAFEFGLKGDLIFPRVVFPIPIKERFAYSVPKTKISLGTEYQDRRGLYRLNSLSATYGYFWNANRFVYHEINPISLNFVNLSNTSGEFEDILNNNPFLRQSFEQQFIAGVTYSFAFNKLMDKYRTHSIYFGANLDLAGFGLRFANNIVNGANPNTFLGFSYAQYNKGDIDFRYYWRFTEERLLALRLFGGVGLPYGNSVSLPFVKQYFSGGPNSIRAFRIRSLGPGSFRPDSQSTANFFDQAGDVRLEGNLEFRFPIISYLKGAIFVDAGNVWLVNENEALPGGKMGKDWYRELGIGAGIGLRVDIEFFVLRFDLATPLRRPYSQEGERWERDFRFGDNDWRKENLIFNFAIGYPF</sequence>
<proteinExistence type="predicted"/>
<dbReference type="PANTHER" id="PTHR12815">
    <property type="entry name" value="SORTING AND ASSEMBLY MACHINERY SAMM50 PROTEIN FAMILY MEMBER"/>
    <property type="match status" value="1"/>
</dbReference>
<evidence type="ECO:0000256" key="4">
    <source>
        <dbReference type="ARBA" id="ARBA00023136"/>
    </source>
</evidence>
<keyword evidence="4" id="KW-0472">Membrane</keyword>
<keyword evidence="2" id="KW-0812">Transmembrane</keyword>
<evidence type="ECO:0000256" key="1">
    <source>
        <dbReference type="ARBA" id="ARBA00004370"/>
    </source>
</evidence>
<reference evidence="8" key="1">
    <citation type="journal article" date="2019" name="Int. J. Syst. Evol. Microbiol.">
        <title>The Global Catalogue of Microorganisms (GCM) 10K type strain sequencing project: providing services to taxonomists for standard genome sequencing and annotation.</title>
        <authorList>
            <consortium name="The Broad Institute Genomics Platform"/>
            <consortium name="The Broad Institute Genome Sequencing Center for Infectious Disease"/>
            <person name="Wu L."/>
            <person name="Ma J."/>
        </authorList>
    </citation>
    <scope>NUCLEOTIDE SEQUENCE [LARGE SCALE GENOMIC DNA]</scope>
    <source>
        <strain evidence="8">CECT 7706</strain>
    </source>
</reference>
<comment type="subcellular location">
    <subcellularLocation>
        <location evidence="1">Membrane</location>
    </subcellularLocation>
</comment>
<protein>
    <submittedName>
        <fullName evidence="7">BamA/TamA family outer membrane protein</fullName>
    </submittedName>
</protein>
<evidence type="ECO:0000256" key="2">
    <source>
        <dbReference type="ARBA" id="ARBA00022692"/>
    </source>
</evidence>
<keyword evidence="3" id="KW-0732">Signal</keyword>
<evidence type="ECO:0000256" key="3">
    <source>
        <dbReference type="ARBA" id="ARBA00022729"/>
    </source>
</evidence>
<organism evidence="7 8">
    <name type="scientific">Cyclobacterium jeungdonense</name>
    <dbReference type="NCBI Taxonomy" id="708087"/>
    <lineage>
        <taxon>Bacteria</taxon>
        <taxon>Pseudomonadati</taxon>
        <taxon>Bacteroidota</taxon>
        <taxon>Cytophagia</taxon>
        <taxon>Cytophagales</taxon>
        <taxon>Cyclobacteriaceae</taxon>
        <taxon>Cyclobacterium</taxon>
    </lineage>
</organism>
<keyword evidence="5" id="KW-0998">Cell outer membrane</keyword>
<keyword evidence="8" id="KW-1185">Reference proteome</keyword>
<dbReference type="Gene3D" id="2.40.160.50">
    <property type="entry name" value="membrane protein fhac: a member of the omp85/tpsb transporter family"/>
    <property type="match status" value="1"/>
</dbReference>
<evidence type="ECO:0000313" key="8">
    <source>
        <dbReference type="Proteomes" id="UP001236663"/>
    </source>
</evidence>
<dbReference type="PANTHER" id="PTHR12815:SF47">
    <property type="entry name" value="TRANSLOCATION AND ASSEMBLY MODULE SUBUNIT TAMA"/>
    <property type="match status" value="1"/>
</dbReference>
<dbReference type="InterPro" id="IPR000184">
    <property type="entry name" value="Bac_surfAg_D15"/>
</dbReference>
<evidence type="ECO:0000259" key="6">
    <source>
        <dbReference type="Pfam" id="PF01103"/>
    </source>
</evidence>
<accession>A0ABT8C6N4</accession>
<comment type="caution">
    <text evidence="7">The sequence shown here is derived from an EMBL/GenBank/DDBJ whole genome shotgun (WGS) entry which is preliminary data.</text>
</comment>
<gene>
    <name evidence="7" type="ORF">QWZ15_11270</name>
</gene>
<dbReference type="InterPro" id="IPR039910">
    <property type="entry name" value="D15-like"/>
</dbReference>
<evidence type="ECO:0000256" key="5">
    <source>
        <dbReference type="ARBA" id="ARBA00023237"/>
    </source>
</evidence>
<dbReference type="Proteomes" id="UP001236663">
    <property type="component" value="Unassembled WGS sequence"/>
</dbReference>
<dbReference type="EMBL" id="JAUFQS010000009">
    <property type="protein sequence ID" value="MDN3688414.1"/>
    <property type="molecule type" value="Genomic_DNA"/>
</dbReference>
<dbReference type="RefSeq" id="WP_163385951.1">
    <property type="nucleotide sequence ID" value="NZ_JAUFQS010000009.1"/>
</dbReference>
<evidence type="ECO:0000313" key="7">
    <source>
        <dbReference type="EMBL" id="MDN3688414.1"/>
    </source>
</evidence>
<dbReference type="Pfam" id="PF01103">
    <property type="entry name" value="Omp85"/>
    <property type="match status" value="1"/>
</dbReference>
<name>A0ABT8C6N4_9BACT</name>
<feature type="domain" description="Bacterial surface antigen (D15)" evidence="6">
    <location>
        <begin position="520"/>
        <end position="759"/>
    </location>
</feature>